<comment type="caution">
    <text evidence="1">The sequence shown here is derived from an EMBL/GenBank/DDBJ whole genome shotgun (WGS) entry which is preliminary data.</text>
</comment>
<dbReference type="EMBL" id="CM039438">
    <property type="protein sequence ID" value="KAI4300853.1"/>
    <property type="molecule type" value="Genomic_DNA"/>
</dbReference>
<gene>
    <name evidence="1" type="ORF">L6164_034183</name>
</gene>
<proteinExistence type="predicted"/>
<keyword evidence="2" id="KW-1185">Reference proteome</keyword>
<evidence type="ECO:0000313" key="2">
    <source>
        <dbReference type="Proteomes" id="UP000828941"/>
    </source>
</evidence>
<accession>A0ACB9KUW0</accession>
<dbReference type="Proteomes" id="UP000828941">
    <property type="component" value="Chromosome 13"/>
</dbReference>
<organism evidence="1 2">
    <name type="scientific">Bauhinia variegata</name>
    <name type="common">Purple orchid tree</name>
    <name type="synonym">Phanera variegata</name>
    <dbReference type="NCBI Taxonomy" id="167791"/>
    <lineage>
        <taxon>Eukaryota</taxon>
        <taxon>Viridiplantae</taxon>
        <taxon>Streptophyta</taxon>
        <taxon>Embryophyta</taxon>
        <taxon>Tracheophyta</taxon>
        <taxon>Spermatophyta</taxon>
        <taxon>Magnoliopsida</taxon>
        <taxon>eudicotyledons</taxon>
        <taxon>Gunneridae</taxon>
        <taxon>Pentapetalae</taxon>
        <taxon>rosids</taxon>
        <taxon>fabids</taxon>
        <taxon>Fabales</taxon>
        <taxon>Fabaceae</taxon>
        <taxon>Cercidoideae</taxon>
        <taxon>Cercideae</taxon>
        <taxon>Bauhiniinae</taxon>
        <taxon>Bauhinia</taxon>
    </lineage>
</organism>
<name>A0ACB9KUW0_BAUVA</name>
<evidence type="ECO:0000313" key="1">
    <source>
        <dbReference type="EMBL" id="KAI4300853.1"/>
    </source>
</evidence>
<reference evidence="1 2" key="1">
    <citation type="journal article" date="2022" name="DNA Res.">
        <title>Chromosomal-level genome assembly of the orchid tree Bauhinia variegata (Leguminosae; Cercidoideae) supports the allotetraploid origin hypothesis of Bauhinia.</title>
        <authorList>
            <person name="Zhong Y."/>
            <person name="Chen Y."/>
            <person name="Zheng D."/>
            <person name="Pang J."/>
            <person name="Liu Y."/>
            <person name="Luo S."/>
            <person name="Meng S."/>
            <person name="Qian L."/>
            <person name="Wei D."/>
            <person name="Dai S."/>
            <person name="Zhou R."/>
        </authorList>
    </citation>
    <scope>NUCLEOTIDE SEQUENCE [LARGE SCALE GENOMIC DNA]</scope>
    <source>
        <strain evidence="1">BV-YZ2020</strain>
    </source>
</reference>
<sequence length="66" mass="7633">MPASPYRYLYPIPDPKINKIDRFVFLGGVDYFRISSGICVFFAFGTFRGNLSLSCQYSSECWDFEV</sequence>
<protein>
    <submittedName>
        <fullName evidence="1">Uncharacterized protein</fullName>
    </submittedName>
</protein>